<gene>
    <name evidence="1" type="ORF">HGA15_13010</name>
</gene>
<dbReference type="AlphaFoldDB" id="A0A846YJI1"/>
<dbReference type="RefSeq" id="WP_157116623.1">
    <property type="nucleotide sequence ID" value="NZ_JAAXOT010000006.1"/>
</dbReference>
<proteinExistence type="predicted"/>
<evidence type="ECO:0000313" key="2">
    <source>
        <dbReference type="Proteomes" id="UP000570678"/>
    </source>
</evidence>
<comment type="caution">
    <text evidence="1">The sequence shown here is derived from an EMBL/GenBank/DDBJ whole genome shotgun (WGS) entry which is preliminary data.</text>
</comment>
<evidence type="ECO:0000313" key="1">
    <source>
        <dbReference type="EMBL" id="NKY57059.1"/>
    </source>
</evidence>
<accession>A0A846YJI1</accession>
<organism evidence="1 2">
    <name type="scientific">Nocardia flavorosea</name>
    <dbReference type="NCBI Taxonomy" id="53429"/>
    <lineage>
        <taxon>Bacteria</taxon>
        <taxon>Bacillati</taxon>
        <taxon>Actinomycetota</taxon>
        <taxon>Actinomycetes</taxon>
        <taxon>Mycobacteriales</taxon>
        <taxon>Nocardiaceae</taxon>
        <taxon>Nocardia</taxon>
    </lineage>
</organism>
<dbReference type="EMBL" id="JAAXOT010000006">
    <property type="protein sequence ID" value="NKY57059.1"/>
    <property type="molecule type" value="Genomic_DNA"/>
</dbReference>
<protein>
    <submittedName>
        <fullName evidence="1">Uncharacterized protein</fullName>
    </submittedName>
</protein>
<keyword evidence="2" id="KW-1185">Reference proteome</keyword>
<reference evidence="1 2" key="1">
    <citation type="submission" date="2020-04" db="EMBL/GenBank/DDBJ databases">
        <title>MicrobeNet Type strains.</title>
        <authorList>
            <person name="Nicholson A.C."/>
        </authorList>
    </citation>
    <scope>NUCLEOTIDE SEQUENCE [LARGE SCALE GENOMIC DNA]</scope>
    <source>
        <strain evidence="1 2">JCM 3332</strain>
    </source>
</reference>
<dbReference type="Proteomes" id="UP000570678">
    <property type="component" value="Unassembled WGS sequence"/>
</dbReference>
<sequence length="87" mass="9849">MTEIPPLPVRVPYNQAMATTLRIWHNCNRGLMERIAAGLRALDHPAGCRSQEPIHGYAHAHQVMGVHSGHRCPRYDLAVRYTQQARP</sequence>
<name>A0A846YJI1_9NOCA</name>